<dbReference type="EMBL" id="CM001218">
    <property type="protein sequence ID" value="KEH37986.1"/>
    <property type="molecule type" value="Genomic_DNA"/>
</dbReference>
<sequence length="93" mass="10430">MARKHSARRKCPVPASPVSRSCVFFTYFCFELDFGVNMKSPTGRANLLTAVFGKLRASSDYYKRDRTGNLRTCCAKVLIENGLKKATKCTQIT</sequence>
<proteinExistence type="predicted"/>
<dbReference type="EnsemblPlants" id="KEH37986">
    <property type="protein sequence ID" value="KEH37986"/>
    <property type="gene ID" value="MTR_2g055460"/>
</dbReference>
<keyword evidence="3" id="KW-1185">Reference proteome</keyword>
<reference evidence="1 3" key="1">
    <citation type="journal article" date="2011" name="Nature">
        <title>The Medicago genome provides insight into the evolution of rhizobial symbioses.</title>
        <authorList>
            <person name="Young N.D."/>
            <person name="Debelle F."/>
            <person name="Oldroyd G.E."/>
            <person name="Geurts R."/>
            <person name="Cannon S.B."/>
            <person name="Udvardi M.K."/>
            <person name="Benedito V.A."/>
            <person name="Mayer K.F."/>
            <person name="Gouzy J."/>
            <person name="Schoof H."/>
            <person name="Van de Peer Y."/>
            <person name="Proost S."/>
            <person name="Cook D.R."/>
            <person name="Meyers B.C."/>
            <person name="Spannagl M."/>
            <person name="Cheung F."/>
            <person name="De Mita S."/>
            <person name="Krishnakumar V."/>
            <person name="Gundlach H."/>
            <person name="Zhou S."/>
            <person name="Mudge J."/>
            <person name="Bharti A.K."/>
            <person name="Murray J.D."/>
            <person name="Naoumkina M.A."/>
            <person name="Rosen B."/>
            <person name="Silverstein K.A."/>
            <person name="Tang H."/>
            <person name="Rombauts S."/>
            <person name="Zhao P.X."/>
            <person name="Zhou P."/>
            <person name="Barbe V."/>
            <person name="Bardou P."/>
            <person name="Bechner M."/>
            <person name="Bellec A."/>
            <person name="Berger A."/>
            <person name="Berges H."/>
            <person name="Bidwell S."/>
            <person name="Bisseling T."/>
            <person name="Choisne N."/>
            <person name="Couloux A."/>
            <person name="Denny R."/>
            <person name="Deshpande S."/>
            <person name="Dai X."/>
            <person name="Doyle J.J."/>
            <person name="Dudez A.M."/>
            <person name="Farmer A.D."/>
            <person name="Fouteau S."/>
            <person name="Franken C."/>
            <person name="Gibelin C."/>
            <person name="Gish J."/>
            <person name="Goldstein S."/>
            <person name="Gonzalez A.J."/>
            <person name="Green P.J."/>
            <person name="Hallab A."/>
            <person name="Hartog M."/>
            <person name="Hua A."/>
            <person name="Humphray S.J."/>
            <person name="Jeong D.H."/>
            <person name="Jing Y."/>
            <person name="Jocker A."/>
            <person name="Kenton S.M."/>
            <person name="Kim D.J."/>
            <person name="Klee K."/>
            <person name="Lai H."/>
            <person name="Lang C."/>
            <person name="Lin S."/>
            <person name="Macmil S.L."/>
            <person name="Magdelenat G."/>
            <person name="Matthews L."/>
            <person name="McCorrison J."/>
            <person name="Monaghan E.L."/>
            <person name="Mun J.H."/>
            <person name="Najar F.Z."/>
            <person name="Nicholson C."/>
            <person name="Noirot C."/>
            <person name="O'Bleness M."/>
            <person name="Paule C.R."/>
            <person name="Poulain J."/>
            <person name="Prion F."/>
            <person name="Qin B."/>
            <person name="Qu C."/>
            <person name="Retzel E.F."/>
            <person name="Riddle C."/>
            <person name="Sallet E."/>
            <person name="Samain S."/>
            <person name="Samson N."/>
            <person name="Sanders I."/>
            <person name="Saurat O."/>
            <person name="Scarpelli C."/>
            <person name="Schiex T."/>
            <person name="Segurens B."/>
            <person name="Severin A.J."/>
            <person name="Sherrier D.J."/>
            <person name="Shi R."/>
            <person name="Sims S."/>
            <person name="Singer S.R."/>
            <person name="Sinharoy S."/>
            <person name="Sterck L."/>
            <person name="Viollet A."/>
            <person name="Wang B.B."/>
            <person name="Wang K."/>
            <person name="Wang M."/>
            <person name="Wang X."/>
            <person name="Warfsmann J."/>
            <person name="Weissenbach J."/>
            <person name="White D.D."/>
            <person name="White J.D."/>
            <person name="Wiley G.B."/>
            <person name="Wincker P."/>
            <person name="Xing Y."/>
            <person name="Yang L."/>
            <person name="Yao Z."/>
            <person name="Ying F."/>
            <person name="Zhai J."/>
            <person name="Zhou L."/>
            <person name="Zuber A."/>
            <person name="Denarie J."/>
            <person name="Dixon R.A."/>
            <person name="May G.D."/>
            <person name="Schwartz D.C."/>
            <person name="Rogers J."/>
            <person name="Quetier F."/>
            <person name="Town C.D."/>
            <person name="Roe B.A."/>
        </authorList>
    </citation>
    <scope>NUCLEOTIDE SEQUENCE [LARGE SCALE GENOMIC DNA]</scope>
    <source>
        <strain evidence="1">A17</strain>
        <strain evidence="2 3">cv. Jemalong A17</strain>
    </source>
</reference>
<reference evidence="1 3" key="2">
    <citation type="journal article" date="2014" name="BMC Genomics">
        <title>An improved genome release (version Mt4.0) for the model legume Medicago truncatula.</title>
        <authorList>
            <person name="Tang H."/>
            <person name="Krishnakumar V."/>
            <person name="Bidwell S."/>
            <person name="Rosen B."/>
            <person name="Chan A."/>
            <person name="Zhou S."/>
            <person name="Gentzbittel L."/>
            <person name="Childs K.L."/>
            <person name="Yandell M."/>
            <person name="Gundlach H."/>
            <person name="Mayer K.F."/>
            <person name="Schwartz D.C."/>
            <person name="Town C.D."/>
        </authorList>
    </citation>
    <scope>GENOME REANNOTATION</scope>
    <source>
        <strain evidence="1">A17</strain>
        <strain evidence="2 3">cv. Jemalong A17</strain>
    </source>
</reference>
<evidence type="ECO:0000313" key="2">
    <source>
        <dbReference type="EnsemblPlants" id="KEH37986"/>
    </source>
</evidence>
<protein>
    <submittedName>
        <fullName evidence="1 2">Uncharacterized protein</fullName>
    </submittedName>
</protein>
<evidence type="ECO:0000313" key="1">
    <source>
        <dbReference type="EMBL" id="KEH37986.1"/>
    </source>
</evidence>
<dbReference type="HOGENOM" id="CLU_2402945_0_0_1"/>
<name>A0A072V8N7_MEDTR</name>
<organism evidence="1 3">
    <name type="scientific">Medicago truncatula</name>
    <name type="common">Barrel medic</name>
    <name type="synonym">Medicago tribuloides</name>
    <dbReference type="NCBI Taxonomy" id="3880"/>
    <lineage>
        <taxon>Eukaryota</taxon>
        <taxon>Viridiplantae</taxon>
        <taxon>Streptophyta</taxon>
        <taxon>Embryophyta</taxon>
        <taxon>Tracheophyta</taxon>
        <taxon>Spermatophyta</taxon>
        <taxon>Magnoliopsida</taxon>
        <taxon>eudicotyledons</taxon>
        <taxon>Gunneridae</taxon>
        <taxon>Pentapetalae</taxon>
        <taxon>rosids</taxon>
        <taxon>fabids</taxon>
        <taxon>Fabales</taxon>
        <taxon>Fabaceae</taxon>
        <taxon>Papilionoideae</taxon>
        <taxon>50 kb inversion clade</taxon>
        <taxon>NPAAA clade</taxon>
        <taxon>Hologalegina</taxon>
        <taxon>IRL clade</taxon>
        <taxon>Trifolieae</taxon>
        <taxon>Medicago</taxon>
    </lineage>
</organism>
<evidence type="ECO:0000313" key="3">
    <source>
        <dbReference type="Proteomes" id="UP000002051"/>
    </source>
</evidence>
<accession>A0A072V8N7</accession>
<dbReference type="Proteomes" id="UP000002051">
    <property type="component" value="Chromosome 2"/>
</dbReference>
<gene>
    <name evidence="1" type="ordered locus">MTR_2g055460</name>
</gene>
<reference evidence="2" key="3">
    <citation type="submission" date="2015-04" db="UniProtKB">
        <authorList>
            <consortium name="EnsemblPlants"/>
        </authorList>
    </citation>
    <scope>IDENTIFICATION</scope>
    <source>
        <strain evidence="2">cv. Jemalong A17</strain>
    </source>
</reference>
<dbReference type="AlphaFoldDB" id="A0A072V8N7"/>